<dbReference type="RefSeq" id="WP_134383604.1">
    <property type="nucleotide sequence ID" value="NZ_BMWW01000007.1"/>
</dbReference>
<name>A0A4P7BD06_9BURK</name>
<evidence type="ECO:0000256" key="1">
    <source>
        <dbReference type="SAM" id="MobiDB-lite"/>
    </source>
</evidence>
<feature type="region of interest" description="Disordered" evidence="1">
    <location>
        <begin position="89"/>
        <end position="154"/>
    </location>
</feature>
<evidence type="ECO:0000313" key="4">
    <source>
        <dbReference type="Proteomes" id="UP000294359"/>
    </source>
</evidence>
<accession>A0A4P7BD06</accession>
<keyword evidence="4" id="KW-1185">Reference proteome</keyword>
<proteinExistence type="predicted"/>
<dbReference type="Proteomes" id="UP000294359">
    <property type="component" value="Chromosome"/>
</dbReference>
<dbReference type="Proteomes" id="UP000619512">
    <property type="component" value="Unassembled WGS sequence"/>
</dbReference>
<protein>
    <submittedName>
        <fullName evidence="2">Uncharacterized protein</fullName>
    </submittedName>
</protein>
<reference evidence="3 4" key="2">
    <citation type="submission" date="2019-03" db="EMBL/GenBank/DDBJ databases">
        <title>Draft Genome Sequences of Six Type Strains of the Genus Massilia.</title>
        <authorList>
            <person name="Miess H."/>
            <person name="Frediansyhah A."/>
            <person name="Gross H."/>
        </authorList>
    </citation>
    <scope>NUCLEOTIDE SEQUENCE [LARGE SCALE GENOMIC DNA]</scope>
    <source>
        <strain evidence="3 4">DSM 17505</strain>
    </source>
</reference>
<reference evidence="2" key="1">
    <citation type="journal article" date="2014" name="Int. J. Syst. Evol. Microbiol.">
        <title>Complete genome sequence of Corynebacterium casei LMG S-19264T (=DSM 44701T), isolated from a smear-ripened cheese.</title>
        <authorList>
            <consortium name="US DOE Joint Genome Institute (JGI-PGF)"/>
            <person name="Walter F."/>
            <person name="Albersmeier A."/>
            <person name="Kalinowski J."/>
            <person name="Ruckert C."/>
        </authorList>
    </citation>
    <scope>NUCLEOTIDE SEQUENCE</scope>
    <source>
        <strain evidence="2">KCTC 12344</strain>
    </source>
</reference>
<dbReference type="EMBL" id="CP038026">
    <property type="protein sequence ID" value="QBQ35365.1"/>
    <property type="molecule type" value="Genomic_DNA"/>
</dbReference>
<evidence type="ECO:0000313" key="5">
    <source>
        <dbReference type="Proteomes" id="UP000619512"/>
    </source>
</evidence>
<dbReference type="EMBL" id="BMWW01000007">
    <property type="protein sequence ID" value="GGZ01158.1"/>
    <property type="molecule type" value="Genomic_DNA"/>
</dbReference>
<dbReference type="AlphaFoldDB" id="A0A4P7BD06"/>
<sequence length="184" mass="19120">MDICLSTHPVRLALSRFPPADASQAITFAAQREAEQFLRAQAVPPTALPALRDLLAANGAAAPAGDDAIWRGLALLLVTRRLHLVRRTVPSGGRSGATADEAPAPVPGPKRGAVSATPPVPPPSGSKTAEPAAEPVVERTAALDQDVQAAGLEQAHAGAKPFCAVCEQRRQERERQQAAGEQPA</sequence>
<evidence type="ECO:0000313" key="3">
    <source>
        <dbReference type="EMBL" id="QBQ35365.1"/>
    </source>
</evidence>
<evidence type="ECO:0000313" key="2">
    <source>
        <dbReference type="EMBL" id="GGZ01158.1"/>
    </source>
</evidence>
<organism evidence="2 5">
    <name type="scientific">Pseudoduganella plicata</name>
    <dbReference type="NCBI Taxonomy" id="321984"/>
    <lineage>
        <taxon>Bacteria</taxon>
        <taxon>Pseudomonadati</taxon>
        <taxon>Pseudomonadota</taxon>
        <taxon>Betaproteobacteria</taxon>
        <taxon>Burkholderiales</taxon>
        <taxon>Oxalobacteraceae</taxon>
        <taxon>Telluria group</taxon>
        <taxon>Pseudoduganella</taxon>
    </lineage>
</organism>
<gene>
    <name evidence="3" type="ORF">E1742_03695</name>
    <name evidence="2" type="ORF">GCM10007388_38530</name>
</gene>
<reference evidence="2" key="3">
    <citation type="submission" date="2022-12" db="EMBL/GenBank/DDBJ databases">
        <authorList>
            <person name="Sun Q."/>
            <person name="Kim S."/>
        </authorList>
    </citation>
    <scope>NUCLEOTIDE SEQUENCE</scope>
    <source>
        <strain evidence="2">KCTC 12344</strain>
    </source>
</reference>